<dbReference type="RefSeq" id="WP_245203474.1">
    <property type="nucleotide sequence ID" value="NZ_JAGGKT010000001.1"/>
</dbReference>
<dbReference type="InterPro" id="IPR023346">
    <property type="entry name" value="Lysozyme-like_dom_sf"/>
</dbReference>
<gene>
    <name evidence="2" type="ORF">J2Z37_000301</name>
</gene>
<keyword evidence="2" id="KW-0378">Hydrolase</keyword>
<dbReference type="Gene3D" id="1.10.530.10">
    <property type="match status" value="1"/>
</dbReference>
<dbReference type="InterPro" id="IPR002152">
    <property type="entry name" value="Glyco_hydro_23"/>
</dbReference>
<dbReference type="Proteomes" id="UP001519343">
    <property type="component" value="Unassembled WGS sequence"/>
</dbReference>
<evidence type="ECO:0000313" key="3">
    <source>
        <dbReference type="Proteomes" id="UP001519343"/>
    </source>
</evidence>
<dbReference type="CDD" id="cd16896">
    <property type="entry name" value="LT_Slt70-like"/>
    <property type="match status" value="1"/>
</dbReference>
<evidence type="ECO:0000259" key="1">
    <source>
        <dbReference type="Pfam" id="PF01464"/>
    </source>
</evidence>
<accession>A0ABS4GJ75</accession>
<organism evidence="2 3">
    <name type="scientific">Ammoniphilus resinae</name>
    <dbReference type="NCBI Taxonomy" id="861532"/>
    <lineage>
        <taxon>Bacteria</taxon>
        <taxon>Bacillati</taxon>
        <taxon>Bacillota</taxon>
        <taxon>Bacilli</taxon>
        <taxon>Bacillales</taxon>
        <taxon>Paenibacillaceae</taxon>
        <taxon>Aneurinibacillus group</taxon>
        <taxon>Ammoniphilus</taxon>
    </lineage>
</organism>
<dbReference type="Pfam" id="PF01464">
    <property type="entry name" value="SLT"/>
    <property type="match status" value="1"/>
</dbReference>
<dbReference type="PANTHER" id="PTHR37423">
    <property type="entry name" value="SOLUBLE LYTIC MUREIN TRANSGLYCOSYLASE-RELATED"/>
    <property type="match status" value="1"/>
</dbReference>
<name>A0ABS4GJ75_9BACL</name>
<dbReference type="PANTHER" id="PTHR37423:SF2">
    <property type="entry name" value="MEMBRANE-BOUND LYTIC MUREIN TRANSGLYCOSYLASE C"/>
    <property type="match status" value="1"/>
</dbReference>
<reference evidence="2 3" key="1">
    <citation type="submission" date="2021-03" db="EMBL/GenBank/DDBJ databases">
        <title>Genomic Encyclopedia of Type Strains, Phase IV (KMG-IV): sequencing the most valuable type-strain genomes for metagenomic binning, comparative biology and taxonomic classification.</title>
        <authorList>
            <person name="Goeker M."/>
        </authorList>
    </citation>
    <scope>NUCLEOTIDE SEQUENCE [LARGE SCALE GENOMIC DNA]</scope>
    <source>
        <strain evidence="2 3">DSM 24738</strain>
    </source>
</reference>
<dbReference type="PRINTS" id="PR00749">
    <property type="entry name" value="LYSOZYMEG"/>
</dbReference>
<comment type="caution">
    <text evidence="2">The sequence shown here is derived from an EMBL/GenBank/DDBJ whole genome shotgun (WGS) entry which is preliminary data.</text>
</comment>
<protein>
    <submittedName>
        <fullName evidence="2">Soluble lytic murein transglycosylase</fullName>
        <ecNumber evidence="2">3.2.1.-</ecNumber>
    </submittedName>
</protein>
<feature type="domain" description="Transglycosylase SLT" evidence="1">
    <location>
        <begin position="41"/>
        <end position="149"/>
    </location>
</feature>
<dbReference type="SUPFAM" id="SSF53955">
    <property type="entry name" value="Lysozyme-like"/>
    <property type="match status" value="1"/>
</dbReference>
<keyword evidence="3" id="KW-1185">Reference proteome</keyword>
<proteinExistence type="predicted"/>
<evidence type="ECO:0000313" key="2">
    <source>
        <dbReference type="EMBL" id="MBP1930314.1"/>
    </source>
</evidence>
<dbReference type="EMBL" id="JAGGKT010000001">
    <property type="protein sequence ID" value="MBP1930314.1"/>
    <property type="molecule type" value="Genomic_DNA"/>
</dbReference>
<dbReference type="InterPro" id="IPR008258">
    <property type="entry name" value="Transglycosylase_SLT_dom_1"/>
</dbReference>
<dbReference type="GO" id="GO:0016798">
    <property type="term" value="F:hydrolase activity, acting on glycosyl bonds"/>
    <property type="evidence" value="ECO:0007669"/>
    <property type="project" value="UniProtKB-KW"/>
</dbReference>
<sequence>MVIMLNRKITLLFLLFALFFLFNSSFFWKAMYPIYFQQEVTEAAKKYNVDPYLIFAIIQIESNFKNQRISNKGASGLMQLMPDTAEWAIEQANLPATMIQQMHNPRVNIEIGAWYIAFLERKFHQNHYAVIAAYNAGQGNVEKWLREDIWDGSYQHLGDIPFGETRHYVQRVLYFYGKYREIYQ</sequence>
<keyword evidence="2" id="KW-0326">Glycosidase</keyword>
<dbReference type="EC" id="3.2.1.-" evidence="2"/>